<proteinExistence type="predicted"/>
<protein>
    <submittedName>
        <fullName evidence="3">Uncharacterized protein</fullName>
    </submittedName>
</protein>
<keyword evidence="2" id="KW-0812">Transmembrane</keyword>
<feature type="compositionally biased region" description="Polar residues" evidence="1">
    <location>
        <begin position="1"/>
        <end position="23"/>
    </location>
</feature>
<feature type="region of interest" description="Disordered" evidence="1">
    <location>
        <begin position="1"/>
        <end position="27"/>
    </location>
</feature>
<comment type="caution">
    <text evidence="3">The sequence shown here is derived from an EMBL/GenBank/DDBJ whole genome shotgun (WGS) entry which is preliminary data.</text>
</comment>
<reference evidence="4" key="1">
    <citation type="submission" date="2018-12" db="EMBL/GenBank/DDBJ databases">
        <title>Tengunoibacter tsumagoiensis gen. nov., sp. nov., Dictyobacter kobayashii sp. nov., D. alpinus sp. nov., and D. joshuensis sp. nov. and description of Dictyobacteraceae fam. nov. within the order Ktedonobacterales isolated from Tengu-no-mugimeshi.</title>
        <authorList>
            <person name="Wang C.M."/>
            <person name="Zheng Y."/>
            <person name="Sakai Y."/>
            <person name="Toyoda A."/>
            <person name="Minakuchi Y."/>
            <person name="Abe K."/>
            <person name="Yokota A."/>
            <person name="Yabe S."/>
        </authorList>
    </citation>
    <scope>NUCLEOTIDE SEQUENCE [LARGE SCALE GENOMIC DNA]</scope>
    <source>
        <strain evidence="4">Uno16</strain>
    </source>
</reference>
<dbReference type="EMBL" id="BIFT01000001">
    <property type="protein sequence ID" value="GCE25577.1"/>
    <property type="molecule type" value="Genomic_DNA"/>
</dbReference>
<dbReference type="RefSeq" id="WP_126626143.1">
    <property type="nucleotide sequence ID" value="NZ_BIFT01000001.1"/>
</dbReference>
<name>A0A402B2P1_9CHLR</name>
<evidence type="ECO:0000256" key="1">
    <source>
        <dbReference type="SAM" id="MobiDB-lite"/>
    </source>
</evidence>
<evidence type="ECO:0000313" key="4">
    <source>
        <dbReference type="Proteomes" id="UP000287171"/>
    </source>
</evidence>
<keyword evidence="2" id="KW-1133">Transmembrane helix</keyword>
<organism evidence="3 4">
    <name type="scientific">Dictyobacter alpinus</name>
    <dbReference type="NCBI Taxonomy" id="2014873"/>
    <lineage>
        <taxon>Bacteria</taxon>
        <taxon>Bacillati</taxon>
        <taxon>Chloroflexota</taxon>
        <taxon>Ktedonobacteria</taxon>
        <taxon>Ktedonobacterales</taxon>
        <taxon>Dictyobacteraceae</taxon>
        <taxon>Dictyobacter</taxon>
    </lineage>
</organism>
<evidence type="ECO:0000256" key="2">
    <source>
        <dbReference type="SAM" id="Phobius"/>
    </source>
</evidence>
<dbReference type="AlphaFoldDB" id="A0A402B2P1"/>
<dbReference type="Proteomes" id="UP000287171">
    <property type="component" value="Unassembled WGS sequence"/>
</dbReference>
<sequence>MADNENNTFSDMTNQQPDSSTDSFEAVDARLREDIQHGYRSYRQENQASLSRVQGRLEARLRQAPDQTNIHSFEKFYQQRQKENSMDEKPVQRGRSRLVRTLSILVATLVVIAVISSAALLFNTRSHLVVGIPTAGTMTPTATVRPDTKPSPTPTAAIDEAACSSSADPGEQYLCSAGQEKQLNISTMVGKTRFTIQRGYADSQRVLLTTVSTINDKENMIIGIDRLTIQGGIVLFGGTGGGPDLRTNQWYGLGSFDASKIPAGTKELQITAHLSKTAVKPPVVREDAGTVQLTLPFHPEKRVATLNQTINVGGTPVTLDHVIVTPSLTRVYIKSTIIARNGLAQPEDMRLSVDGENSKDLASLGGGGTWTPTGDKYGTPIGWVSNYTNPLFDRQGTWTLQIAASDLGSSSPEPITFNFTVPPAQ</sequence>
<evidence type="ECO:0000313" key="3">
    <source>
        <dbReference type="EMBL" id="GCE25577.1"/>
    </source>
</evidence>
<accession>A0A402B2P1</accession>
<keyword evidence="4" id="KW-1185">Reference proteome</keyword>
<feature type="transmembrane region" description="Helical" evidence="2">
    <location>
        <begin position="102"/>
        <end position="122"/>
    </location>
</feature>
<gene>
    <name evidence="3" type="ORF">KDA_10610</name>
</gene>
<keyword evidence="2" id="KW-0472">Membrane</keyword>